<proteinExistence type="inferred from homology"/>
<sequence>MGKTLLAVATAAGALLATAPPVPAAPAAPVPAPYLAQGIEWKPCFETPPPELPPGSERLECGSFQAPRDWDRPDDGESVTIAVSRLAPADGQAERGSLLTNPGGPGGPGRTLPLTFLGRQKLLDSFEVVGIDPRGTGDSTNISCGGATTIGADLDPRDRSQANVDKLLDSAEQIAAGCQRENGDLGPLITTEQTVRDLDLLRELLGREKVSWVGYSGGTWMGAYYATYFPHRVDKFVLDSNTDFTASWQDSFGWQPMGFERRMVEDFQPWAAAHDGLYRLGSTSDQVRATFEDLRAQVKRKPVDMPGVGVIDEIALDAAAGQAMYSKTQFEKLAAGLAYLKQPIENPQGATAQTAGFAGLFQRADDAFDSTFFAITCNDTPWHGDREWLAEWSGELNDRYPLIGGGKIVEPCVFWNRPDVSMPTPTGNGVPPVLMVQSVHDAATPFEGARQAHERFAGSRMLTVTGEGDHGVYAGGNACVDDVVESYLVDGVVPGADLTCEGLPIPEPPAAASTGAENPLLANERYGEAAGRLPV</sequence>
<evidence type="ECO:0000256" key="3">
    <source>
        <dbReference type="ARBA" id="ARBA00022801"/>
    </source>
</evidence>
<evidence type="ECO:0000256" key="1">
    <source>
        <dbReference type="ARBA" id="ARBA00010088"/>
    </source>
</evidence>
<evidence type="ECO:0000256" key="4">
    <source>
        <dbReference type="SAM" id="SignalP"/>
    </source>
</evidence>
<evidence type="ECO:0000259" key="5">
    <source>
        <dbReference type="Pfam" id="PF00561"/>
    </source>
</evidence>
<protein>
    <submittedName>
        <fullName evidence="7">Alpha/beta hydrolase</fullName>
    </submittedName>
</protein>
<feature type="chain" id="PRO_5047436017" evidence="4">
    <location>
        <begin position="25"/>
        <end position="535"/>
    </location>
</feature>
<dbReference type="EMBL" id="BAAAUX010000003">
    <property type="protein sequence ID" value="GAA2776890.1"/>
    <property type="molecule type" value="Genomic_DNA"/>
</dbReference>
<evidence type="ECO:0000313" key="8">
    <source>
        <dbReference type="Proteomes" id="UP001500979"/>
    </source>
</evidence>
<feature type="signal peptide" evidence="4">
    <location>
        <begin position="1"/>
        <end position="24"/>
    </location>
</feature>
<dbReference type="InterPro" id="IPR029058">
    <property type="entry name" value="AB_hydrolase_fold"/>
</dbReference>
<dbReference type="Proteomes" id="UP001500979">
    <property type="component" value="Unassembled WGS sequence"/>
</dbReference>
<evidence type="ECO:0000313" key="7">
    <source>
        <dbReference type="EMBL" id="GAA2776890.1"/>
    </source>
</evidence>
<dbReference type="RefSeq" id="WP_344677890.1">
    <property type="nucleotide sequence ID" value="NZ_BAAAUX010000003.1"/>
</dbReference>
<evidence type="ECO:0000256" key="2">
    <source>
        <dbReference type="ARBA" id="ARBA00022729"/>
    </source>
</evidence>
<dbReference type="PANTHER" id="PTHR43248">
    <property type="entry name" value="2-SUCCINYL-6-HYDROXY-2,4-CYCLOHEXADIENE-1-CARBOXYLATE SYNTHASE"/>
    <property type="match status" value="1"/>
</dbReference>
<gene>
    <name evidence="7" type="ORF">GCM10010470_07120</name>
</gene>
<feature type="domain" description="Peptidase S33 tripeptidyl aminopeptidase-like C-terminal" evidence="6">
    <location>
        <begin position="411"/>
        <end position="500"/>
    </location>
</feature>
<dbReference type="PANTHER" id="PTHR43248:SF29">
    <property type="entry name" value="TRIPEPTIDYL AMINOPEPTIDASE"/>
    <property type="match status" value="1"/>
</dbReference>
<reference evidence="7 8" key="1">
    <citation type="journal article" date="2019" name="Int. J. Syst. Evol. Microbiol.">
        <title>The Global Catalogue of Microorganisms (GCM) 10K type strain sequencing project: providing services to taxonomists for standard genome sequencing and annotation.</title>
        <authorList>
            <consortium name="The Broad Institute Genomics Platform"/>
            <consortium name="The Broad Institute Genome Sequencing Center for Infectious Disease"/>
            <person name="Wu L."/>
            <person name="Ma J."/>
        </authorList>
    </citation>
    <scope>NUCLEOTIDE SEQUENCE [LARGE SCALE GENOMIC DNA]</scope>
    <source>
        <strain evidence="7 8">JCM 9383</strain>
    </source>
</reference>
<name>A0ABN3V3J8_9PSEU</name>
<keyword evidence="2 4" id="KW-0732">Signal</keyword>
<dbReference type="SUPFAM" id="SSF53474">
    <property type="entry name" value="alpha/beta-Hydrolases"/>
    <property type="match status" value="1"/>
</dbReference>
<dbReference type="Gene3D" id="3.40.50.1820">
    <property type="entry name" value="alpha/beta hydrolase"/>
    <property type="match status" value="1"/>
</dbReference>
<comment type="caution">
    <text evidence="7">The sequence shown here is derived from an EMBL/GenBank/DDBJ whole genome shotgun (WGS) entry which is preliminary data.</text>
</comment>
<evidence type="ECO:0000259" key="6">
    <source>
        <dbReference type="Pfam" id="PF08386"/>
    </source>
</evidence>
<dbReference type="Pfam" id="PF08386">
    <property type="entry name" value="Abhydrolase_4"/>
    <property type="match status" value="1"/>
</dbReference>
<accession>A0ABN3V3J8</accession>
<dbReference type="GO" id="GO:0016787">
    <property type="term" value="F:hydrolase activity"/>
    <property type="evidence" value="ECO:0007669"/>
    <property type="project" value="UniProtKB-KW"/>
</dbReference>
<comment type="similarity">
    <text evidence="1">Belongs to the peptidase S33 family.</text>
</comment>
<dbReference type="InterPro" id="IPR013595">
    <property type="entry name" value="Pept_S33_TAP-like_C"/>
</dbReference>
<keyword evidence="3 7" id="KW-0378">Hydrolase</keyword>
<feature type="domain" description="AB hydrolase-1" evidence="5">
    <location>
        <begin position="102"/>
        <end position="274"/>
    </location>
</feature>
<keyword evidence="8" id="KW-1185">Reference proteome</keyword>
<dbReference type="InterPro" id="IPR051601">
    <property type="entry name" value="Serine_prot/Carboxylest_S33"/>
</dbReference>
<dbReference type="Pfam" id="PF00561">
    <property type="entry name" value="Abhydrolase_1"/>
    <property type="match status" value="1"/>
</dbReference>
<dbReference type="InterPro" id="IPR000073">
    <property type="entry name" value="AB_hydrolase_1"/>
</dbReference>
<organism evidence="7 8">
    <name type="scientific">Saccharopolyspora taberi</name>
    <dbReference type="NCBI Taxonomy" id="60895"/>
    <lineage>
        <taxon>Bacteria</taxon>
        <taxon>Bacillati</taxon>
        <taxon>Actinomycetota</taxon>
        <taxon>Actinomycetes</taxon>
        <taxon>Pseudonocardiales</taxon>
        <taxon>Pseudonocardiaceae</taxon>
        <taxon>Saccharopolyspora</taxon>
    </lineage>
</organism>